<dbReference type="PROSITE" id="PS50151">
    <property type="entry name" value="UVR"/>
    <property type="match status" value="1"/>
</dbReference>
<name>A0A2A8PRR6_BACCE</name>
<feature type="domain" description="UVR" evidence="8">
    <location>
        <begin position="196"/>
        <end position="231"/>
    </location>
</feature>
<accession>A0A2A8PRR6</accession>
<comment type="similarity">
    <text evidence="7">Belongs to the UvrC family.</text>
</comment>
<dbReference type="GO" id="GO:0009380">
    <property type="term" value="C:excinuclease repair complex"/>
    <property type="evidence" value="ECO:0007669"/>
    <property type="project" value="InterPro"/>
</dbReference>
<dbReference type="InterPro" id="IPR035901">
    <property type="entry name" value="GIY-YIG_endonuc_sf"/>
</dbReference>
<evidence type="ECO:0000256" key="7">
    <source>
        <dbReference type="HAMAP-Rule" id="MF_00203"/>
    </source>
</evidence>
<dbReference type="Pfam" id="PF01541">
    <property type="entry name" value="GIY-YIG"/>
    <property type="match status" value="1"/>
</dbReference>
<dbReference type="InterPro" id="IPR001943">
    <property type="entry name" value="UVR_dom"/>
</dbReference>
<dbReference type="Gene3D" id="4.10.860.10">
    <property type="entry name" value="UVR domain"/>
    <property type="match status" value="1"/>
</dbReference>
<dbReference type="Pfam" id="PF02151">
    <property type="entry name" value="UVR"/>
    <property type="match status" value="1"/>
</dbReference>
<evidence type="ECO:0000313" key="12">
    <source>
        <dbReference type="Proteomes" id="UP000220635"/>
    </source>
</evidence>
<dbReference type="FunFam" id="1.10.150.20:FF:000005">
    <property type="entry name" value="UvrABC system protein C"/>
    <property type="match status" value="1"/>
</dbReference>
<dbReference type="PANTHER" id="PTHR30562:SF1">
    <property type="entry name" value="UVRABC SYSTEM PROTEIN C"/>
    <property type="match status" value="1"/>
</dbReference>
<gene>
    <name evidence="7" type="primary">uvrC</name>
    <name evidence="11" type="ORF">CN425_22040</name>
</gene>
<dbReference type="SUPFAM" id="SSF82771">
    <property type="entry name" value="GIY-YIG endonuclease"/>
    <property type="match status" value="1"/>
</dbReference>
<dbReference type="GO" id="GO:0003677">
    <property type="term" value="F:DNA binding"/>
    <property type="evidence" value="ECO:0007669"/>
    <property type="project" value="UniProtKB-UniRule"/>
</dbReference>
<comment type="caution">
    <text evidence="11">The sequence shown here is derived from an EMBL/GenBank/DDBJ whole genome shotgun (WGS) entry which is preliminary data.</text>
</comment>
<evidence type="ECO:0000256" key="3">
    <source>
        <dbReference type="ARBA" id="ARBA00022769"/>
    </source>
</evidence>
<dbReference type="InterPro" id="IPR036876">
    <property type="entry name" value="UVR_dom_sf"/>
</dbReference>
<dbReference type="PANTHER" id="PTHR30562">
    <property type="entry name" value="UVRC/OXIDOREDUCTASE"/>
    <property type="match status" value="1"/>
</dbReference>
<dbReference type="NCBIfam" id="NF001824">
    <property type="entry name" value="PRK00558.1-5"/>
    <property type="match status" value="1"/>
</dbReference>
<evidence type="ECO:0000256" key="6">
    <source>
        <dbReference type="ARBA" id="ARBA00023236"/>
    </source>
</evidence>
<organism evidence="11 12">
    <name type="scientific">Bacillus cereus</name>
    <dbReference type="NCBI Taxonomy" id="1396"/>
    <lineage>
        <taxon>Bacteria</taxon>
        <taxon>Bacillati</taxon>
        <taxon>Bacillota</taxon>
        <taxon>Bacilli</taxon>
        <taxon>Bacillales</taxon>
        <taxon>Bacillaceae</taxon>
        <taxon>Bacillus</taxon>
        <taxon>Bacillus cereus group</taxon>
    </lineage>
</organism>
<dbReference type="SMART" id="SM00465">
    <property type="entry name" value="GIYc"/>
    <property type="match status" value="1"/>
</dbReference>
<dbReference type="InterPro" id="IPR000305">
    <property type="entry name" value="GIY-YIG_endonuc"/>
</dbReference>
<dbReference type="InterPro" id="IPR050066">
    <property type="entry name" value="UvrABC_protein_C"/>
</dbReference>
<comment type="subunit">
    <text evidence="7">Interacts with UvrB in an incision complex.</text>
</comment>
<keyword evidence="4 7" id="KW-0267">Excision nuclease</keyword>
<evidence type="ECO:0000259" key="8">
    <source>
        <dbReference type="PROSITE" id="PS50151"/>
    </source>
</evidence>
<dbReference type="FunFam" id="4.10.860.10:FF:000002">
    <property type="entry name" value="UvrABC system protein C"/>
    <property type="match status" value="1"/>
</dbReference>
<evidence type="ECO:0000313" key="11">
    <source>
        <dbReference type="EMBL" id="PEV98040.1"/>
    </source>
</evidence>
<dbReference type="GO" id="GO:0009381">
    <property type="term" value="F:excinuclease ABC activity"/>
    <property type="evidence" value="ECO:0007669"/>
    <property type="project" value="UniProtKB-UniRule"/>
</dbReference>
<dbReference type="InterPro" id="IPR001162">
    <property type="entry name" value="UvrC_RNase_H_dom"/>
</dbReference>
<sequence length="594" mass="68395">MHEHLKEKLAILPDQPGCYLMKDKQGTVIYVGKAKVLKNRVRSYFTGSHDGKTLRLVGEIVDFEYIVTSSNLEALILELNLIKKHDPKYNIQLKDDKTYPFIKITAEKQPRLLITRNVKKDKGKYFGPYPNAQSAHETKKLLDRMYPLRKCTNMPDKVCLYYHMGQCLAPCVKEVTEEQNKEIVDEIIKFLNGGHKEIRSELETKMYEASEKLEFERAKELRDQIAHMDAIMEKQKMIMSDLVDRDVFGYAVDKGWMCVQVFFVRKGKLIERDVSMFPIYDEPEEGFLTFIGQFYENSSHFKPKEIVVPGSIDSELVERFLEVEATQPKRGKKKDLVELANKNAKIALEEKFYLIERDEERTIKAVDHLGKQLGIETPYRIEAFDNSNIQGTNPVSAMIAFIDGKPAKKEYRKYKIKTVQGPDDYESMREVVRRRYTRALKENLPLPDLIIIDGGKGHLAAASDVLENELGLYIPMAGLVKDDKHKTSHLIIGDPPEPVMLSRNSQEFYLLQRIQDEVHRFAITFHRQLHGKSVIQSALDDIPGIGDKRKKVLLKHFGSLKKMKEASVAEFVEAGMPKNVAETIYTYLTKQKTL</sequence>
<dbReference type="InterPro" id="IPR004791">
    <property type="entry name" value="UvrC"/>
</dbReference>
<dbReference type="Gene3D" id="3.30.420.340">
    <property type="entry name" value="UvrC, RNAse H endonuclease domain"/>
    <property type="match status" value="1"/>
</dbReference>
<dbReference type="GO" id="GO:0009432">
    <property type="term" value="P:SOS response"/>
    <property type="evidence" value="ECO:0007669"/>
    <property type="project" value="UniProtKB-UniRule"/>
</dbReference>
<dbReference type="CDD" id="cd10434">
    <property type="entry name" value="GIY-YIG_UvrC_Cho"/>
    <property type="match status" value="1"/>
</dbReference>
<dbReference type="SUPFAM" id="SSF47781">
    <property type="entry name" value="RuvA domain 2-like"/>
    <property type="match status" value="1"/>
</dbReference>
<evidence type="ECO:0000259" key="10">
    <source>
        <dbReference type="PROSITE" id="PS50165"/>
    </source>
</evidence>
<reference evidence="11 12" key="1">
    <citation type="submission" date="2017-09" db="EMBL/GenBank/DDBJ databases">
        <title>Large-scale bioinformatics analysis of Bacillus genomes uncovers conserved roles of natural products in bacterial physiology.</title>
        <authorList>
            <consortium name="Agbiome Team Llc"/>
            <person name="Bleich R.M."/>
            <person name="Grubbs K.J."/>
            <person name="Santa Maria K.C."/>
            <person name="Allen S.E."/>
            <person name="Farag S."/>
            <person name="Shank E.A."/>
            <person name="Bowers A."/>
        </authorList>
    </citation>
    <scope>NUCLEOTIDE SEQUENCE [LARGE SCALE GENOMIC DNA]</scope>
    <source>
        <strain evidence="11 12">AFS010695</strain>
    </source>
</reference>
<dbReference type="Pfam" id="PF08459">
    <property type="entry name" value="UvrC_RNaseH_dom"/>
    <property type="match status" value="1"/>
</dbReference>
<dbReference type="RefSeq" id="WP_000544281.1">
    <property type="nucleotide sequence ID" value="NZ_NTWE01000041.1"/>
</dbReference>
<evidence type="ECO:0000259" key="9">
    <source>
        <dbReference type="PROSITE" id="PS50164"/>
    </source>
</evidence>
<dbReference type="OrthoDB" id="9804933at2"/>
<dbReference type="InterPro" id="IPR010994">
    <property type="entry name" value="RuvA_2-like"/>
</dbReference>
<protein>
    <recommendedName>
        <fullName evidence="7">UvrABC system protein C</fullName>
        <shortName evidence="7">Protein UvrC</shortName>
    </recommendedName>
    <alternativeName>
        <fullName evidence="7">Excinuclease ABC subunit C</fullName>
    </alternativeName>
</protein>
<dbReference type="Gene3D" id="3.40.1440.10">
    <property type="entry name" value="GIY-YIG endonuclease"/>
    <property type="match status" value="1"/>
</dbReference>
<dbReference type="PROSITE" id="PS50164">
    <property type="entry name" value="GIY_YIG"/>
    <property type="match status" value="1"/>
</dbReference>
<keyword evidence="2 7" id="KW-0227">DNA damage</keyword>
<dbReference type="GO" id="GO:0005737">
    <property type="term" value="C:cytoplasm"/>
    <property type="evidence" value="ECO:0007669"/>
    <property type="project" value="UniProtKB-SubCell"/>
</dbReference>
<comment type="subcellular location">
    <subcellularLocation>
        <location evidence="7">Cytoplasm</location>
    </subcellularLocation>
</comment>
<dbReference type="NCBIfam" id="TIGR00194">
    <property type="entry name" value="uvrC"/>
    <property type="match status" value="1"/>
</dbReference>
<keyword evidence="3 7" id="KW-0228">DNA excision</keyword>
<feature type="domain" description="UvrC family homology region profile" evidence="10">
    <location>
        <begin position="247"/>
        <end position="466"/>
    </location>
</feature>
<dbReference type="FunFam" id="3.40.1440.10:FF:000001">
    <property type="entry name" value="UvrABC system protein C"/>
    <property type="match status" value="1"/>
</dbReference>
<feature type="domain" description="GIY-YIG" evidence="9">
    <location>
        <begin position="14"/>
        <end position="91"/>
    </location>
</feature>
<dbReference type="InterPro" id="IPR047296">
    <property type="entry name" value="GIY-YIG_UvrC_Cho"/>
</dbReference>
<dbReference type="EMBL" id="NTWE01000041">
    <property type="protein sequence ID" value="PEV98040.1"/>
    <property type="molecule type" value="Genomic_DNA"/>
</dbReference>
<evidence type="ECO:0000256" key="4">
    <source>
        <dbReference type="ARBA" id="ARBA00022881"/>
    </source>
</evidence>
<dbReference type="GO" id="GO:0006289">
    <property type="term" value="P:nucleotide-excision repair"/>
    <property type="evidence" value="ECO:0007669"/>
    <property type="project" value="UniProtKB-UniRule"/>
</dbReference>
<proteinExistence type="inferred from homology"/>
<dbReference type="Proteomes" id="UP000220635">
    <property type="component" value="Unassembled WGS sequence"/>
</dbReference>
<evidence type="ECO:0000256" key="1">
    <source>
        <dbReference type="ARBA" id="ARBA00022490"/>
    </source>
</evidence>
<dbReference type="InterPro" id="IPR038476">
    <property type="entry name" value="UvrC_RNase_H_dom_sf"/>
</dbReference>
<evidence type="ECO:0000256" key="2">
    <source>
        <dbReference type="ARBA" id="ARBA00022763"/>
    </source>
</evidence>
<dbReference type="Gene3D" id="1.10.150.20">
    <property type="entry name" value="5' to 3' exonuclease, C-terminal subdomain"/>
    <property type="match status" value="1"/>
</dbReference>
<dbReference type="PROSITE" id="PS50165">
    <property type="entry name" value="UVRC"/>
    <property type="match status" value="1"/>
</dbReference>
<comment type="function">
    <text evidence="7">The UvrABC repair system catalyzes the recognition and processing of DNA lesions. UvrC both incises the 5' and 3' sides of the lesion. The N-terminal half is responsible for the 3' incision and the C-terminal half is responsible for the 5' incision.</text>
</comment>
<dbReference type="SUPFAM" id="SSF46600">
    <property type="entry name" value="C-terminal UvrC-binding domain of UvrB"/>
    <property type="match status" value="1"/>
</dbReference>
<keyword evidence="1 7" id="KW-0963">Cytoplasm</keyword>
<evidence type="ECO:0000256" key="5">
    <source>
        <dbReference type="ARBA" id="ARBA00023204"/>
    </source>
</evidence>
<keyword evidence="6 7" id="KW-0742">SOS response</keyword>
<dbReference type="AlphaFoldDB" id="A0A2A8PRR6"/>
<dbReference type="HAMAP" id="MF_00203">
    <property type="entry name" value="UvrC"/>
    <property type="match status" value="1"/>
</dbReference>
<dbReference type="FunFam" id="3.30.420.340:FF:000002">
    <property type="entry name" value="UvrABC system protein C"/>
    <property type="match status" value="1"/>
</dbReference>
<keyword evidence="5 7" id="KW-0234">DNA repair</keyword>
<dbReference type="Pfam" id="PF22920">
    <property type="entry name" value="UvrC_RNaseH"/>
    <property type="match status" value="1"/>
</dbReference>